<dbReference type="EnsemblProtists" id="EOD05194">
    <property type="protein sequence ID" value="EOD05194"/>
    <property type="gene ID" value="EMIHUDRAFT_68969"/>
</dbReference>
<proteinExistence type="predicted"/>
<protein>
    <recommendedName>
        <fullName evidence="4">Helicase C-terminal domain-containing protein</fullName>
    </recommendedName>
</protein>
<dbReference type="KEGG" id="ehx:EMIHUDRAFT_68969"/>
<dbReference type="Proteomes" id="UP000013827">
    <property type="component" value="Unassembled WGS sequence"/>
</dbReference>
<evidence type="ECO:0000313" key="5">
    <source>
        <dbReference type="EnsemblProtists" id="EOD05194"/>
    </source>
</evidence>
<name>A0A0D3I1Q9_EMIH1</name>
<dbReference type="InterPro" id="IPR050628">
    <property type="entry name" value="SNF2_RAD54_helicase_TF"/>
</dbReference>
<keyword evidence="3" id="KW-0067">ATP-binding</keyword>
<feature type="domain" description="Helicase C-terminal" evidence="4">
    <location>
        <begin position="28"/>
        <end position="139"/>
    </location>
</feature>
<keyword evidence="1" id="KW-0547">Nucleotide-binding</keyword>
<dbReference type="RefSeq" id="XP_005757623.1">
    <property type="nucleotide sequence ID" value="XM_005757566.1"/>
</dbReference>
<evidence type="ECO:0000259" key="4">
    <source>
        <dbReference type="Pfam" id="PF00271"/>
    </source>
</evidence>
<dbReference type="CDD" id="cd18793">
    <property type="entry name" value="SF2_C_SNF"/>
    <property type="match status" value="1"/>
</dbReference>
<dbReference type="GO" id="GO:0005524">
    <property type="term" value="F:ATP binding"/>
    <property type="evidence" value="ECO:0007669"/>
    <property type="project" value="UniProtKB-KW"/>
</dbReference>
<dbReference type="GO" id="GO:0005634">
    <property type="term" value="C:nucleus"/>
    <property type="evidence" value="ECO:0007669"/>
    <property type="project" value="TreeGrafter"/>
</dbReference>
<dbReference type="Gene3D" id="3.40.50.300">
    <property type="entry name" value="P-loop containing nucleotide triphosphate hydrolases"/>
    <property type="match status" value="1"/>
</dbReference>
<dbReference type="GO" id="GO:0016787">
    <property type="term" value="F:hydrolase activity"/>
    <property type="evidence" value="ECO:0007669"/>
    <property type="project" value="UniProtKB-KW"/>
</dbReference>
<dbReference type="InterPro" id="IPR001650">
    <property type="entry name" value="Helicase_C-like"/>
</dbReference>
<evidence type="ECO:0000256" key="2">
    <source>
        <dbReference type="ARBA" id="ARBA00022801"/>
    </source>
</evidence>
<accession>A0A0D3I1Q9</accession>
<reference evidence="6" key="1">
    <citation type="journal article" date="2013" name="Nature">
        <title>Pan genome of the phytoplankton Emiliania underpins its global distribution.</title>
        <authorList>
            <person name="Read B.A."/>
            <person name="Kegel J."/>
            <person name="Klute M.J."/>
            <person name="Kuo A."/>
            <person name="Lefebvre S.C."/>
            <person name="Maumus F."/>
            <person name="Mayer C."/>
            <person name="Miller J."/>
            <person name="Monier A."/>
            <person name="Salamov A."/>
            <person name="Young J."/>
            <person name="Aguilar M."/>
            <person name="Claverie J.M."/>
            <person name="Frickenhaus S."/>
            <person name="Gonzalez K."/>
            <person name="Herman E.K."/>
            <person name="Lin Y.C."/>
            <person name="Napier J."/>
            <person name="Ogata H."/>
            <person name="Sarno A.F."/>
            <person name="Shmutz J."/>
            <person name="Schroeder D."/>
            <person name="de Vargas C."/>
            <person name="Verret F."/>
            <person name="von Dassow P."/>
            <person name="Valentin K."/>
            <person name="Van de Peer Y."/>
            <person name="Wheeler G."/>
            <person name="Dacks J.B."/>
            <person name="Delwiche C.F."/>
            <person name="Dyhrman S.T."/>
            <person name="Glockner G."/>
            <person name="John U."/>
            <person name="Richards T."/>
            <person name="Worden A.Z."/>
            <person name="Zhang X."/>
            <person name="Grigoriev I.V."/>
            <person name="Allen A.E."/>
            <person name="Bidle K."/>
            <person name="Borodovsky M."/>
            <person name="Bowler C."/>
            <person name="Brownlee C."/>
            <person name="Cock J.M."/>
            <person name="Elias M."/>
            <person name="Gladyshev V.N."/>
            <person name="Groth M."/>
            <person name="Guda C."/>
            <person name="Hadaegh A."/>
            <person name="Iglesias-Rodriguez M.D."/>
            <person name="Jenkins J."/>
            <person name="Jones B.M."/>
            <person name="Lawson T."/>
            <person name="Leese F."/>
            <person name="Lindquist E."/>
            <person name="Lobanov A."/>
            <person name="Lomsadze A."/>
            <person name="Malik S.B."/>
            <person name="Marsh M.E."/>
            <person name="Mackinder L."/>
            <person name="Mock T."/>
            <person name="Mueller-Roeber B."/>
            <person name="Pagarete A."/>
            <person name="Parker M."/>
            <person name="Probert I."/>
            <person name="Quesneville H."/>
            <person name="Raines C."/>
            <person name="Rensing S.A."/>
            <person name="Riano-Pachon D.M."/>
            <person name="Richier S."/>
            <person name="Rokitta S."/>
            <person name="Shiraiwa Y."/>
            <person name="Soanes D.M."/>
            <person name="van der Giezen M."/>
            <person name="Wahlund T.M."/>
            <person name="Williams B."/>
            <person name="Wilson W."/>
            <person name="Wolfe G."/>
            <person name="Wurch L.L."/>
        </authorList>
    </citation>
    <scope>NUCLEOTIDE SEQUENCE</scope>
</reference>
<dbReference type="GO" id="GO:0008094">
    <property type="term" value="F:ATP-dependent activity, acting on DNA"/>
    <property type="evidence" value="ECO:0007669"/>
    <property type="project" value="TreeGrafter"/>
</dbReference>
<dbReference type="PaxDb" id="2903-EOD05194"/>
<organism evidence="5 6">
    <name type="scientific">Emiliania huxleyi (strain CCMP1516)</name>
    <dbReference type="NCBI Taxonomy" id="280463"/>
    <lineage>
        <taxon>Eukaryota</taxon>
        <taxon>Haptista</taxon>
        <taxon>Haptophyta</taxon>
        <taxon>Prymnesiophyceae</taxon>
        <taxon>Isochrysidales</taxon>
        <taxon>Noelaerhabdaceae</taxon>
        <taxon>Emiliania</taxon>
    </lineage>
</organism>
<dbReference type="GeneID" id="17251241"/>
<dbReference type="eggNOG" id="KOG1002">
    <property type="taxonomic scope" value="Eukaryota"/>
</dbReference>
<dbReference type="AlphaFoldDB" id="A0A0D3I1Q9"/>
<sequence>MPPFSFAAHLDAAAGHWSTQAQIPRGPKIAKLLELIEGPADVDNSDDKFLVFSASAHLLDLVAGALAATYPPGFFVRAREGESALSRFRDEPECCGLLLESGTFAAGLTLTNASTCYVLEPQLDPAAQTQLESRIYRPGQTRDVRIVHLYMSGTIEERIVQRHPDFVFE</sequence>
<dbReference type="GO" id="GO:0006281">
    <property type="term" value="P:DNA repair"/>
    <property type="evidence" value="ECO:0007669"/>
    <property type="project" value="TreeGrafter"/>
</dbReference>
<dbReference type="HOGENOM" id="CLU_1581446_0_0_1"/>
<reference evidence="5" key="2">
    <citation type="submission" date="2024-10" db="UniProtKB">
        <authorList>
            <consortium name="EnsemblProtists"/>
        </authorList>
    </citation>
    <scope>IDENTIFICATION</scope>
</reference>
<dbReference type="InterPro" id="IPR049730">
    <property type="entry name" value="SNF2/RAD54-like_C"/>
</dbReference>
<dbReference type="PANTHER" id="PTHR45626">
    <property type="entry name" value="TRANSCRIPTION TERMINATION FACTOR 2-RELATED"/>
    <property type="match status" value="1"/>
</dbReference>
<evidence type="ECO:0000256" key="1">
    <source>
        <dbReference type="ARBA" id="ARBA00022741"/>
    </source>
</evidence>
<keyword evidence="6" id="KW-1185">Reference proteome</keyword>
<dbReference type="InterPro" id="IPR027417">
    <property type="entry name" value="P-loop_NTPase"/>
</dbReference>
<keyword evidence="2" id="KW-0378">Hydrolase</keyword>
<dbReference type="SUPFAM" id="SSF52540">
    <property type="entry name" value="P-loop containing nucleoside triphosphate hydrolases"/>
    <property type="match status" value="1"/>
</dbReference>
<dbReference type="Pfam" id="PF00271">
    <property type="entry name" value="Helicase_C"/>
    <property type="match status" value="1"/>
</dbReference>
<evidence type="ECO:0000313" key="6">
    <source>
        <dbReference type="Proteomes" id="UP000013827"/>
    </source>
</evidence>
<dbReference type="STRING" id="2903.R1D8R5"/>
<evidence type="ECO:0000256" key="3">
    <source>
        <dbReference type="ARBA" id="ARBA00022840"/>
    </source>
</evidence>